<dbReference type="PANTHER" id="PTHR35528:SF3">
    <property type="entry name" value="BLL1675 PROTEIN"/>
    <property type="match status" value="1"/>
</dbReference>
<dbReference type="EMBL" id="BNJF01000008">
    <property type="protein sequence ID" value="GHO50520.1"/>
    <property type="molecule type" value="Genomic_DNA"/>
</dbReference>
<comment type="caution">
    <text evidence="1">The sequence shown here is derived from an EMBL/GenBank/DDBJ whole genome shotgun (WGS) entry which is preliminary data.</text>
</comment>
<sequence length="138" mass="16574">MSRQHSFKWRHFQPDTILLCVRWYLRYVLSYRDLEEIMLEWGLRIDHTTIYRWVQRYAPELEKRCQPYLKACNDSWRADETNLKIKKSLGLSLPSRRFRREHTGVSLEPDARCRGSETFLPENTCFDCSFRTSGMSGC</sequence>
<dbReference type="InterPro" id="IPR052183">
    <property type="entry name" value="IS_Transposase"/>
</dbReference>
<keyword evidence="2" id="KW-1185">Reference proteome</keyword>
<dbReference type="AlphaFoldDB" id="A0A8J3IC22"/>
<dbReference type="Proteomes" id="UP000612362">
    <property type="component" value="Unassembled WGS sequence"/>
</dbReference>
<gene>
    <name evidence="1" type="ORF">KSX_86830</name>
</gene>
<dbReference type="PANTHER" id="PTHR35528">
    <property type="entry name" value="BLL1675 PROTEIN"/>
    <property type="match status" value="1"/>
</dbReference>
<organism evidence="1 2">
    <name type="scientific">Ktedonospora formicarum</name>
    <dbReference type="NCBI Taxonomy" id="2778364"/>
    <lineage>
        <taxon>Bacteria</taxon>
        <taxon>Bacillati</taxon>
        <taxon>Chloroflexota</taxon>
        <taxon>Ktedonobacteria</taxon>
        <taxon>Ktedonobacterales</taxon>
        <taxon>Ktedonobacteraceae</taxon>
        <taxon>Ktedonospora</taxon>
    </lineage>
</organism>
<accession>A0A8J3IC22</accession>
<evidence type="ECO:0000313" key="1">
    <source>
        <dbReference type="EMBL" id="GHO50520.1"/>
    </source>
</evidence>
<reference evidence="1" key="1">
    <citation type="submission" date="2020-10" db="EMBL/GenBank/DDBJ databases">
        <title>Taxonomic study of unclassified bacteria belonging to the class Ktedonobacteria.</title>
        <authorList>
            <person name="Yabe S."/>
            <person name="Wang C.M."/>
            <person name="Zheng Y."/>
            <person name="Sakai Y."/>
            <person name="Cavaletti L."/>
            <person name="Monciardini P."/>
            <person name="Donadio S."/>
        </authorList>
    </citation>
    <scope>NUCLEOTIDE SEQUENCE</scope>
    <source>
        <strain evidence="1">SOSP1-1</strain>
    </source>
</reference>
<proteinExistence type="predicted"/>
<protein>
    <recommendedName>
        <fullName evidence="3">Transposase</fullName>
    </recommendedName>
</protein>
<evidence type="ECO:0008006" key="3">
    <source>
        <dbReference type="Google" id="ProtNLM"/>
    </source>
</evidence>
<name>A0A8J3IC22_9CHLR</name>
<evidence type="ECO:0000313" key="2">
    <source>
        <dbReference type="Proteomes" id="UP000612362"/>
    </source>
</evidence>